<proteinExistence type="predicted"/>
<name>A0A4S2MR31_9PEZI</name>
<organism evidence="2 3">
    <name type="scientific">Ascodesmis nigricans</name>
    <dbReference type="NCBI Taxonomy" id="341454"/>
    <lineage>
        <taxon>Eukaryota</taxon>
        <taxon>Fungi</taxon>
        <taxon>Dikarya</taxon>
        <taxon>Ascomycota</taxon>
        <taxon>Pezizomycotina</taxon>
        <taxon>Pezizomycetes</taxon>
        <taxon>Pezizales</taxon>
        <taxon>Ascodesmidaceae</taxon>
        <taxon>Ascodesmis</taxon>
    </lineage>
</organism>
<dbReference type="InParanoid" id="A0A4S2MR31"/>
<evidence type="ECO:0000313" key="2">
    <source>
        <dbReference type="EMBL" id="TGZ77218.1"/>
    </source>
</evidence>
<dbReference type="Proteomes" id="UP000298138">
    <property type="component" value="Unassembled WGS sequence"/>
</dbReference>
<dbReference type="EMBL" id="ML220157">
    <property type="protein sequence ID" value="TGZ77218.1"/>
    <property type="molecule type" value="Genomic_DNA"/>
</dbReference>
<dbReference type="AlphaFoldDB" id="A0A4S2MR31"/>
<feature type="region of interest" description="Disordered" evidence="1">
    <location>
        <begin position="131"/>
        <end position="169"/>
    </location>
</feature>
<evidence type="ECO:0000256" key="1">
    <source>
        <dbReference type="SAM" id="MobiDB-lite"/>
    </source>
</evidence>
<protein>
    <submittedName>
        <fullName evidence="2">Uncharacterized protein</fullName>
    </submittedName>
</protein>
<accession>A0A4S2MR31</accession>
<gene>
    <name evidence="2" type="ORF">EX30DRAFT_352036</name>
</gene>
<keyword evidence="3" id="KW-1185">Reference proteome</keyword>
<reference evidence="2 3" key="1">
    <citation type="submission" date="2019-04" db="EMBL/GenBank/DDBJ databases">
        <title>Comparative genomics and transcriptomics to analyze fruiting body development in filamentous ascomycetes.</title>
        <authorList>
            <consortium name="DOE Joint Genome Institute"/>
            <person name="Lutkenhaus R."/>
            <person name="Traeger S."/>
            <person name="Breuer J."/>
            <person name="Kuo A."/>
            <person name="Lipzen A."/>
            <person name="Pangilinan J."/>
            <person name="Dilworth D."/>
            <person name="Sandor L."/>
            <person name="Poggeler S."/>
            <person name="Barry K."/>
            <person name="Grigoriev I.V."/>
            <person name="Nowrousian M."/>
        </authorList>
    </citation>
    <scope>NUCLEOTIDE SEQUENCE [LARGE SCALE GENOMIC DNA]</scope>
    <source>
        <strain evidence="2 3">CBS 389.68</strain>
    </source>
</reference>
<sequence>MSHCIISSPEVKYKPSHCAIVLVILYFGSLSSLQYTSIYYRILTSSNLVAVYQRKMFTPDFHPRCCGVLPDISIAASTSSAPSSSSIVATTTVINDNLTNVPHDEAAAIHNRNERRLHAVNRSILRNPVSEVASPGQSQFGGPSPPRLRSTSQRKRTIRRYPPTTVAGF</sequence>
<evidence type="ECO:0000313" key="3">
    <source>
        <dbReference type="Proteomes" id="UP000298138"/>
    </source>
</evidence>